<keyword evidence="1" id="KW-1133">Transmembrane helix</keyword>
<reference evidence="3" key="1">
    <citation type="submission" date="2016-03" db="EMBL/GenBank/DDBJ databases">
        <title>Updated assembly of Pseudogymnoascus destructans, the fungus causing white-nose syndrome of bats.</title>
        <authorList>
            <person name="Palmer J.M."/>
            <person name="Drees K.P."/>
            <person name="Foster J.T."/>
            <person name="Lindner D.L."/>
        </authorList>
    </citation>
    <scope>NUCLEOTIDE SEQUENCE [LARGE SCALE GENOMIC DNA]</scope>
    <source>
        <strain evidence="3">20631-21</strain>
    </source>
</reference>
<feature type="transmembrane region" description="Helical" evidence="1">
    <location>
        <begin position="231"/>
        <end position="253"/>
    </location>
</feature>
<dbReference type="RefSeq" id="XP_024327022.1">
    <property type="nucleotide sequence ID" value="XM_024465226.1"/>
</dbReference>
<keyword evidence="1" id="KW-0812">Transmembrane</keyword>
<organism evidence="3">
    <name type="scientific">Pseudogymnoascus destructans</name>
    <dbReference type="NCBI Taxonomy" id="655981"/>
    <lineage>
        <taxon>Eukaryota</taxon>
        <taxon>Fungi</taxon>
        <taxon>Dikarya</taxon>
        <taxon>Ascomycota</taxon>
        <taxon>Pezizomycotina</taxon>
        <taxon>Leotiomycetes</taxon>
        <taxon>Thelebolales</taxon>
        <taxon>Thelebolaceae</taxon>
        <taxon>Pseudogymnoascus</taxon>
    </lineage>
</organism>
<dbReference type="EMBL" id="KV441388">
    <property type="protein sequence ID" value="OAF61748.1"/>
    <property type="molecule type" value="Genomic_DNA"/>
</dbReference>
<dbReference type="Proteomes" id="UP000077154">
    <property type="component" value="Unassembled WGS sequence"/>
</dbReference>
<dbReference type="AlphaFoldDB" id="A0A177AI45"/>
<evidence type="ECO:0000256" key="1">
    <source>
        <dbReference type="SAM" id="Phobius"/>
    </source>
</evidence>
<sequence length="345" mass="38801">MNPGRSERRVALRSSNMGLMLYAAVVFLFAMLLLHQVYASPSTPFVESIHNDSIFVILSPVKLRPIISYVLEYFLLLLSRATSIKIPSASELVGSCLSILTRESLDKLVSTAHWATDKLFTCEISYMITIAITSFFTEFFQITYLRIFISTGALVVTNTSNLDFPKERDSLYEATHQFNYKICALGSVIFTAIDYTSFVLDAIFTLRRVVHQCWGPGEIYCCGTRSVVNCIASAVAMVIIGSSAVGLFIRGAVENVLESWKFLEAARDEEAARFRFDPDTMEKAANAMKQRGRFTEDDREEQMKEEALREIIRLYEADEIQDSQVSAVEAAAQTDSVHIQTHQKL</sequence>
<keyword evidence="2" id="KW-0732">Signal</keyword>
<name>A0A177AI45_9PEZI</name>
<evidence type="ECO:0000313" key="3">
    <source>
        <dbReference type="EMBL" id="OAF61748.1"/>
    </source>
</evidence>
<dbReference type="VEuPathDB" id="FungiDB:GMDG_07532"/>
<protein>
    <submittedName>
        <fullName evidence="3">Uncharacterized protein</fullName>
    </submittedName>
</protein>
<proteinExistence type="predicted"/>
<dbReference type="OrthoDB" id="3438197at2759"/>
<gene>
    <name evidence="3" type="ORF">VC83_01551</name>
</gene>
<accession>A0A177AI45</accession>
<dbReference type="GeneID" id="36284640"/>
<evidence type="ECO:0000256" key="2">
    <source>
        <dbReference type="SAM" id="SignalP"/>
    </source>
</evidence>
<feature type="chain" id="PRO_5008056540" evidence="2">
    <location>
        <begin position="40"/>
        <end position="345"/>
    </location>
</feature>
<feature type="signal peptide" evidence="2">
    <location>
        <begin position="1"/>
        <end position="39"/>
    </location>
</feature>
<keyword evidence="1" id="KW-0472">Membrane</keyword>